<keyword evidence="2" id="KW-1185">Reference proteome</keyword>
<evidence type="ECO:0000313" key="2">
    <source>
        <dbReference type="Proteomes" id="UP001162131"/>
    </source>
</evidence>
<organism evidence="1 2">
    <name type="scientific">Blepharisma stoltei</name>
    <dbReference type="NCBI Taxonomy" id="1481888"/>
    <lineage>
        <taxon>Eukaryota</taxon>
        <taxon>Sar</taxon>
        <taxon>Alveolata</taxon>
        <taxon>Ciliophora</taxon>
        <taxon>Postciliodesmatophora</taxon>
        <taxon>Heterotrichea</taxon>
        <taxon>Heterotrichida</taxon>
        <taxon>Blepharismidae</taxon>
        <taxon>Blepharisma</taxon>
    </lineage>
</organism>
<accession>A0AAU9IBN1</accession>
<protein>
    <recommendedName>
        <fullName evidence="3">F-box domain-containing protein</fullName>
    </recommendedName>
</protein>
<dbReference type="Proteomes" id="UP001162131">
    <property type="component" value="Unassembled WGS sequence"/>
</dbReference>
<dbReference type="AlphaFoldDB" id="A0AAU9IBN1"/>
<comment type="caution">
    <text evidence="1">The sequence shown here is derived from an EMBL/GenBank/DDBJ whole genome shotgun (WGS) entry which is preliminary data.</text>
</comment>
<reference evidence="1" key="1">
    <citation type="submission" date="2021-09" db="EMBL/GenBank/DDBJ databases">
        <authorList>
            <consortium name="AG Swart"/>
            <person name="Singh M."/>
            <person name="Singh A."/>
            <person name="Seah K."/>
            <person name="Emmerich C."/>
        </authorList>
    </citation>
    <scope>NUCLEOTIDE SEQUENCE</scope>
    <source>
        <strain evidence="1">ATCC30299</strain>
    </source>
</reference>
<dbReference type="EMBL" id="CAJZBQ010000003">
    <property type="protein sequence ID" value="CAG9310796.1"/>
    <property type="molecule type" value="Genomic_DNA"/>
</dbReference>
<sequence length="229" mass="26982">MSSTTTLSNIPADILHYHILEFIRRPTTFMNLGGINSQLRRNWQNLKEVILTIADKRTAVHDAKLKEIEAEIQVDPCPNLTKDLHFAGVAVSDIDFRTLSYDDADTLFVLAVFFDFLMLSKDYPSREDIEELLKKENAVTKLWNVNPRAVQKDILAAVVALTARQEWRQAEERFTQGPEFEIIKWIKLFVRYLTRMFEVDARRDKEDFHWKAQRDFRRMIKHKEKIWAA</sequence>
<name>A0AAU9IBN1_9CILI</name>
<evidence type="ECO:0000313" key="1">
    <source>
        <dbReference type="EMBL" id="CAG9310796.1"/>
    </source>
</evidence>
<gene>
    <name evidence="1" type="ORF">BSTOLATCC_MIC2510</name>
</gene>
<proteinExistence type="predicted"/>
<evidence type="ECO:0008006" key="3">
    <source>
        <dbReference type="Google" id="ProtNLM"/>
    </source>
</evidence>